<evidence type="ECO:0000313" key="2">
    <source>
        <dbReference type="EMBL" id="KAK9160683.1"/>
    </source>
</evidence>
<name>A0AAP0KZ66_9MAGN</name>
<evidence type="ECO:0000313" key="3">
    <source>
        <dbReference type="Proteomes" id="UP001420932"/>
    </source>
</evidence>
<dbReference type="Proteomes" id="UP001420932">
    <property type="component" value="Unassembled WGS sequence"/>
</dbReference>
<protein>
    <submittedName>
        <fullName evidence="2">Uncharacterized protein</fullName>
    </submittedName>
</protein>
<keyword evidence="3" id="KW-1185">Reference proteome</keyword>
<evidence type="ECO:0000256" key="1">
    <source>
        <dbReference type="SAM" id="MobiDB-lite"/>
    </source>
</evidence>
<feature type="compositionally biased region" description="Basic and acidic residues" evidence="1">
    <location>
        <begin position="32"/>
        <end position="46"/>
    </location>
</feature>
<accession>A0AAP0KZ66</accession>
<dbReference type="AlphaFoldDB" id="A0AAP0KZ66"/>
<comment type="caution">
    <text evidence="2">The sequence shown here is derived from an EMBL/GenBank/DDBJ whole genome shotgun (WGS) entry which is preliminary data.</text>
</comment>
<proteinExistence type="predicted"/>
<gene>
    <name evidence="2" type="ORF">Syun_007024</name>
</gene>
<sequence length="97" mass="10775">MTTIPIGCCRHQLYQFDEPPNSNGAAKIRLQQRKEETNDDNPARDEGISSVYRVQGSNGRWWAGDNENEQTVRLMQVVSTGNGAEKLVVGKSEKNGP</sequence>
<dbReference type="EMBL" id="JBBNAF010000003">
    <property type="protein sequence ID" value="KAK9160683.1"/>
    <property type="molecule type" value="Genomic_DNA"/>
</dbReference>
<feature type="region of interest" description="Disordered" evidence="1">
    <location>
        <begin position="16"/>
        <end position="46"/>
    </location>
</feature>
<reference evidence="2 3" key="1">
    <citation type="submission" date="2024-01" db="EMBL/GenBank/DDBJ databases">
        <title>Genome assemblies of Stephania.</title>
        <authorList>
            <person name="Yang L."/>
        </authorList>
    </citation>
    <scope>NUCLEOTIDE SEQUENCE [LARGE SCALE GENOMIC DNA]</scope>
    <source>
        <strain evidence="2">YNDBR</strain>
        <tissue evidence="2">Leaf</tissue>
    </source>
</reference>
<organism evidence="2 3">
    <name type="scientific">Stephania yunnanensis</name>
    <dbReference type="NCBI Taxonomy" id="152371"/>
    <lineage>
        <taxon>Eukaryota</taxon>
        <taxon>Viridiplantae</taxon>
        <taxon>Streptophyta</taxon>
        <taxon>Embryophyta</taxon>
        <taxon>Tracheophyta</taxon>
        <taxon>Spermatophyta</taxon>
        <taxon>Magnoliopsida</taxon>
        <taxon>Ranunculales</taxon>
        <taxon>Menispermaceae</taxon>
        <taxon>Menispermoideae</taxon>
        <taxon>Cissampelideae</taxon>
        <taxon>Stephania</taxon>
    </lineage>
</organism>